<organism evidence="1">
    <name type="scientific">Escherichia coli</name>
    <dbReference type="NCBI Taxonomy" id="562"/>
    <lineage>
        <taxon>Bacteria</taxon>
        <taxon>Pseudomonadati</taxon>
        <taxon>Pseudomonadota</taxon>
        <taxon>Gammaproteobacteria</taxon>
        <taxon>Enterobacterales</taxon>
        <taxon>Enterobacteriaceae</taxon>
        <taxon>Escherichia</taxon>
    </lineage>
</organism>
<sequence>MKIDIKNKNGNTQHLDVSSLIITLNNGETIEITDENKSRPIDIPEGVTVWGGQAPDQGASIDQLKKTTRGIGIYPLASNMVHIFPYSLKK</sequence>
<proteinExistence type="predicted"/>
<evidence type="ECO:0000313" key="1">
    <source>
        <dbReference type="EMBL" id="HAG5772787.1"/>
    </source>
</evidence>
<gene>
    <name evidence="1" type="ORF">GGB84_004557</name>
</gene>
<dbReference type="EMBL" id="DAAYTU010000044">
    <property type="protein sequence ID" value="HAG5772787.1"/>
    <property type="molecule type" value="Genomic_DNA"/>
</dbReference>
<reference evidence="1" key="1">
    <citation type="journal article" date="2018" name="Genome Biol.">
        <title>SKESA: strategic k-mer extension for scrupulous assemblies.</title>
        <authorList>
            <person name="Souvorov A."/>
            <person name="Agarwala R."/>
            <person name="Lipman D.J."/>
        </authorList>
    </citation>
    <scope>NUCLEOTIDE SEQUENCE [LARGE SCALE GENOMIC DNA]</scope>
    <source>
        <strain evidence="1">1839</strain>
    </source>
</reference>
<reference evidence="1" key="2">
    <citation type="submission" date="2020-02" db="EMBL/GenBank/DDBJ databases">
        <authorList>
            <consortium name="NCBI Pathogen Detection Project"/>
        </authorList>
    </citation>
    <scope>NUCLEOTIDE SEQUENCE</scope>
    <source>
        <strain evidence="1">1839</strain>
    </source>
</reference>
<comment type="caution">
    <text evidence="1">The sequence shown here is derived from an EMBL/GenBank/DDBJ whole genome shotgun (WGS) entry which is preliminary data.</text>
</comment>
<name>A0A765X987_ECOLX</name>
<accession>A0A765X987</accession>
<dbReference type="AlphaFoldDB" id="A0A765X987"/>
<protein>
    <submittedName>
        <fullName evidence="1">Uncharacterized protein</fullName>
    </submittedName>
</protein>